<comment type="subcellular location">
    <subcellularLocation>
        <location evidence="1">Cytoplasm</location>
    </subcellularLocation>
</comment>
<evidence type="ECO:0000256" key="6">
    <source>
        <dbReference type="ARBA" id="ARBA00022691"/>
    </source>
</evidence>
<evidence type="ECO:0000313" key="9">
    <source>
        <dbReference type="Proteomes" id="UP001146793"/>
    </source>
</evidence>
<proteinExistence type="inferred from homology"/>
<evidence type="ECO:0000256" key="3">
    <source>
        <dbReference type="ARBA" id="ARBA00022490"/>
    </source>
</evidence>
<keyword evidence="6 7" id="KW-0949">S-adenosyl-L-methionine</keyword>
<dbReference type="AlphaFoldDB" id="A0AAV7YDX1"/>
<evidence type="ECO:0000313" key="8">
    <source>
        <dbReference type="EMBL" id="KAJ3425679.1"/>
    </source>
</evidence>
<evidence type="ECO:0000256" key="2">
    <source>
        <dbReference type="ARBA" id="ARBA00005369"/>
    </source>
</evidence>
<evidence type="ECO:0000256" key="5">
    <source>
        <dbReference type="ARBA" id="ARBA00022679"/>
    </source>
</evidence>
<dbReference type="InterPro" id="IPR000682">
    <property type="entry name" value="PCMT"/>
</dbReference>
<dbReference type="EC" id="2.1.1.77" evidence="7"/>
<comment type="catalytic activity">
    <reaction evidence="7">
        <text>[protein]-L-isoaspartate + S-adenosyl-L-methionine = [protein]-L-isoaspartate alpha-methyl ester + S-adenosyl-L-homocysteine</text>
        <dbReference type="Rhea" id="RHEA:12705"/>
        <dbReference type="Rhea" id="RHEA-COMP:12143"/>
        <dbReference type="Rhea" id="RHEA-COMP:12144"/>
        <dbReference type="ChEBI" id="CHEBI:57856"/>
        <dbReference type="ChEBI" id="CHEBI:59789"/>
        <dbReference type="ChEBI" id="CHEBI:90596"/>
        <dbReference type="ChEBI" id="CHEBI:90598"/>
        <dbReference type="EC" id="2.1.1.77"/>
    </reaction>
</comment>
<dbReference type="CDD" id="cd02440">
    <property type="entry name" value="AdoMet_MTases"/>
    <property type="match status" value="1"/>
</dbReference>
<keyword evidence="3" id="KW-0963">Cytoplasm</keyword>
<evidence type="ECO:0000256" key="7">
    <source>
        <dbReference type="RuleBase" id="RU003802"/>
    </source>
</evidence>
<dbReference type="EMBL" id="JANTQA010000070">
    <property type="protein sequence ID" value="KAJ3425679.1"/>
    <property type="molecule type" value="Genomic_DNA"/>
</dbReference>
<dbReference type="PROSITE" id="PS01279">
    <property type="entry name" value="PCMT"/>
    <property type="match status" value="1"/>
</dbReference>
<dbReference type="PANTHER" id="PTHR11579:SF0">
    <property type="entry name" value="PROTEIN-L-ISOASPARTATE(D-ASPARTATE) O-METHYLTRANSFERASE"/>
    <property type="match status" value="1"/>
</dbReference>
<evidence type="ECO:0000256" key="4">
    <source>
        <dbReference type="ARBA" id="ARBA00022603"/>
    </source>
</evidence>
<dbReference type="Proteomes" id="UP001146793">
    <property type="component" value="Unassembled WGS sequence"/>
</dbReference>
<dbReference type="GO" id="GO:0032259">
    <property type="term" value="P:methylation"/>
    <property type="evidence" value="ECO:0007669"/>
    <property type="project" value="UniProtKB-KW"/>
</dbReference>
<dbReference type="GO" id="GO:0004719">
    <property type="term" value="F:protein-L-isoaspartate (D-aspartate) O-methyltransferase activity"/>
    <property type="evidence" value="ECO:0007669"/>
    <property type="project" value="UniProtKB-UniRule"/>
</dbReference>
<dbReference type="GO" id="GO:0005737">
    <property type="term" value="C:cytoplasm"/>
    <property type="evidence" value="ECO:0007669"/>
    <property type="project" value="UniProtKB-SubCell"/>
</dbReference>
<gene>
    <name evidence="8" type="ORF">M0812_28124</name>
</gene>
<dbReference type="NCBIfam" id="TIGR00080">
    <property type="entry name" value="pimt"/>
    <property type="match status" value="1"/>
</dbReference>
<name>A0AAV7YDX1_9EUKA</name>
<accession>A0AAV7YDX1</accession>
<organism evidence="8 9">
    <name type="scientific">Anaeramoeba flamelloides</name>
    <dbReference type="NCBI Taxonomy" id="1746091"/>
    <lineage>
        <taxon>Eukaryota</taxon>
        <taxon>Metamonada</taxon>
        <taxon>Anaeramoebidae</taxon>
        <taxon>Anaeramoeba</taxon>
    </lineage>
</organism>
<dbReference type="Gene3D" id="3.40.50.150">
    <property type="entry name" value="Vaccinia Virus protein VP39"/>
    <property type="match status" value="1"/>
</dbReference>
<dbReference type="Pfam" id="PF01135">
    <property type="entry name" value="PCMT"/>
    <property type="match status" value="1"/>
</dbReference>
<sequence length="236" mass="26140">MTSFFRKQTNDSLIDQLIYDGRIENERCIAALRQVDRKNYVLKRNKSSSYYDQPFGIGYGATISAPHMHAMTLELLKDDLNPDLKDDPISVLDVGSGSGYFTAAMGVLVSKNGSVVGIEHIPELVEFGINNIKKGNPELIEKAIIKIIEGDGRLGYQENAPYDVIHVGACAKNGIPEKLIEQLKIGGKVVIPVEKSSGQQYLEYGIKKKNGKLIISQICGVRFVPLTSKKKQLRLF</sequence>
<keyword evidence="5 7" id="KW-0808">Transferase</keyword>
<comment type="caution">
    <text evidence="8">The sequence shown here is derived from an EMBL/GenBank/DDBJ whole genome shotgun (WGS) entry which is preliminary data.</text>
</comment>
<comment type="similarity">
    <text evidence="2 7">Belongs to the methyltransferase superfamily. L-isoaspartyl/D-aspartyl protein methyltransferase family.</text>
</comment>
<evidence type="ECO:0000256" key="1">
    <source>
        <dbReference type="ARBA" id="ARBA00004496"/>
    </source>
</evidence>
<dbReference type="PANTHER" id="PTHR11579">
    <property type="entry name" value="PROTEIN-L-ISOASPARTATE O-METHYLTRANSFERASE"/>
    <property type="match status" value="1"/>
</dbReference>
<dbReference type="SUPFAM" id="SSF53335">
    <property type="entry name" value="S-adenosyl-L-methionine-dependent methyltransferases"/>
    <property type="match status" value="1"/>
</dbReference>
<reference evidence="8" key="1">
    <citation type="submission" date="2022-08" db="EMBL/GenBank/DDBJ databases">
        <title>Novel sulphate-reducing endosymbionts in the free-living metamonad Anaeramoeba.</title>
        <authorList>
            <person name="Jerlstrom-Hultqvist J."/>
            <person name="Cepicka I."/>
            <person name="Gallot-Lavallee L."/>
            <person name="Salas-Leiva D."/>
            <person name="Curtis B.A."/>
            <person name="Zahonova K."/>
            <person name="Pipaliya S."/>
            <person name="Dacks J."/>
            <person name="Roger A.J."/>
        </authorList>
    </citation>
    <scope>NUCLEOTIDE SEQUENCE</scope>
    <source>
        <strain evidence="8">Busselton2</strain>
    </source>
</reference>
<dbReference type="InterPro" id="IPR029063">
    <property type="entry name" value="SAM-dependent_MTases_sf"/>
</dbReference>
<protein>
    <recommendedName>
        <fullName evidence="7">Protein-L-isoaspartate O-methyltransferase</fullName>
        <ecNumber evidence="7">2.1.1.77</ecNumber>
    </recommendedName>
</protein>
<keyword evidence="4 7" id="KW-0489">Methyltransferase</keyword>